<dbReference type="OrthoDB" id="1874341at2759"/>
<reference evidence="2 4" key="1">
    <citation type="journal article" date="2012" name="BMC Genomics">
        <title>Comparative genomic analysis of human infective Trypanosoma cruzi lineages with the bat-restricted subspecies T. cruzi marinkellei.</title>
        <authorList>
            <person name="Franzen O."/>
            <person name="Talavera-Lopez C."/>
            <person name="Ochaya S."/>
            <person name="Butler C.E."/>
            <person name="Messenger L.A."/>
            <person name="Lewis M.D."/>
            <person name="Llewellyn M.S."/>
            <person name="Marinkelle C.J."/>
            <person name="Tyler K.M."/>
            <person name="Miles M.A."/>
            <person name="Andersson B."/>
        </authorList>
    </citation>
    <scope>NUCLEOTIDE SEQUENCE [LARGE SCALE GENOMIC DNA]</scope>
    <source>
        <strain evidence="2 4">B7</strain>
    </source>
</reference>
<dbReference type="AlphaFoldDB" id="K2M3Y9"/>
<dbReference type="InterPro" id="IPR011990">
    <property type="entry name" value="TPR-like_helical_dom_sf"/>
</dbReference>
<dbReference type="PANTHER" id="PTHR22767">
    <property type="entry name" value="N-TERMINAL ACETYLTRANSFERASE-RELATED"/>
    <property type="match status" value="1"/>
</dbReference>
<dbReference type="Proteomes" id="UP000007350">
    <property type="component" value="Unassembled WGS sequence"/>
</dbReference>
<name>K2M3Y9_TRYCR</name>
<accession>K2M3Y9</accession>
<gene>
    <name evidence="3" type="ORF">MOQ_001827</name>
    <name evidence="2" type="ORF">MOQ_006514</name>
</gene>
<comment type="caution">
    <text evidence="2">The sequence shown here is derived from an EMBL/GenBank/DDBJ whole genome shotgun (WGS) entry which is preliminary data.</text>
</comment>
<dbReference type="InterPro" id="IPR019183">
    <property type="entry name" value="NAA25_NatB_aux_su"/>
</dbReference>
<evidence type="ECO:0000256" key="1">
    <source>
        <dbReference type="ARBA" id="ARBA00006298"/>
    </source>
</evidence>
<evidence type="ECO:0000313" key="4">
    <source>
        <dbReference type="Proteomes" id="UP000007350"/>
    </source>
</evidence>
<dbReference type="PANTHER" id="PTHR22767:SF3">
    <property type="entry name" value="N-ALPHA-ACETYLTRANSFERASE 25, NATB AUXILIARY SUBUNIT"/>
    <property type="match status" value="1"/>
</dbReference>
<evidence type="ECO:0000313" key="3">
    <source>
        <dbReference type="EMBL" id="EKF37969.1"/>
    </source>
</evidence>
<keyword evidence="4" id="KW-1185">Reference proteome</keyword>
<dbReference type="EMBL" id="AHKC01012774">
    <property type="protein sequence ID" value="EKF29688.1"/>
    <property type="molecule type" value="Genomic_DNA"/>
</dbReference>
<dbReference type="GO" id="GO:0031416">
    <property type="term" value="C:NatB complex"/>
    <property type="evidence" value="ECO:0007669"/>
    <property type="project" value="TreeGrafter"/>
</dbReference>
<dbReference type="EMBL" id="AHKC01008085">
    <property type="protein sequence ID" value="EKF37969.1"/>
    <property type="molecule type" value="Genomic_DNA"/>
</dbReference>
<dbReference type="SUPFAM" id="SSF48452">
    <property type="entry name" value="TPR-like"/>
    <property type="match status" value="1"/>
</dbReference>
<proteinExistence type="inferred from homology"/>
<comment type="similarity">
    <text evidence="1">Belongs to the MDM20/NAA25 family.</text>
</comment>
<dbReference type="Pfam" id="PF09797">
    <property type="entry name" value="NatB_MDM20"/>
    <property type="match status" value="1"/>
</dbReference>
<evidence type="ECO:0000313" key="2">
    <source>
        <dbReference type="EMBL" id="EKF29688.1"/>
    </source>
</evidence>
<sequence>MASSMVDRSVVRIFDLIDEGRLASAEGLLDAALSKYPDNHAVLAAEALLLLKTDQLDRAREKAEALSGQNVVDGRAINALLHVLQHCCSWEALARTYERIKGIQNERNMMENLLQTYVRMGSYDMAQKTALQLYRRWGDSRYQVWVVQANLCQVKPGATDDILLKLSSRMLDTTILTANGLITPSTSRMYVEVLHQQNLYNEAVVYLCSARGAAVGVPEARLELLATTLHRGGDLARANAVAKYLWSRQPDNWTFVDLYLNTLSECEPTDVVLELDGPNEESRIFVQLSERDRTLTDALHFCHTLQSPSSSSGAGRPCRGPYMAELEILLRQGDADALRQKTIAYAKRFYNTACCFLDLSTYLDEKSAATIYTWSCGEMSAEEDMLRYHARRILGLRCHVAMWGAAREQQPDSTSMDELLRACRNAYEEAKPLSARLAWSEEGLFDGYITVALNIVLHAYHATRDLGWVERGLLLFEGVDRKQNNSAWLIYSVCFAHLLGLADVEACRQLAFKSVQHDTMSHIGYWPLLAGVALDEACQWNDLAWEHYRALKKDCSLLRSKVFAFVSWPAMKDVQEFERRQTNSIARVICAVHRIAAALRRCQTQRNVFDLMRLEEHTMVEAFEALCTTREKELTDNTDWVLVRSLVLGNIHGEKVKALTDSLVGMPTREERITHTRQLLGSLMLLHDVALLEEYRVQVANNSKLNKAKKSVAPAPTKPSMPKILCEGRFDSMPTLPIISSIAPTLLEFVRVQGTGAVMPHTTALHDALQSVVGSQQPYDFLFPEAFILTTLLQVGAVSALPILAWSKDLQNAFTQLHELCPENRAATAQGYAKKLFEAKASHVKALLSDLLRDVAAVSRRR</sequence>
<dbReference type="Gene3D" id="1.25.40.1040">
    <property type="match status" value="1"/>
</dbReference>
<organism evidence="2 4">
    <name type="scientific">Trypanosoma cruzi marinkellei</name>
    <dbReference type="NCBI Taxonomy" id="85056"/>
    <lineage>
        <taxon>Eukaryota</taxon>
        <taxon>Discoba</taxon>
        <taxon>Euglenozoa</taxon>
        <taxon>Kinetoplastea</taxon>
        <taxon>Metakinetoplastina</taxon>
        <taxon>Trypanosomatida</taxon>
        <taxon>Trypanosomatidae</taxon>
        <taxon>Trypanosoma</taxon>
        <taxon>Schizotrypanum</taxon>
    </lineage>
</organism>
<evidence type="ECO:0008006" key="5">
    <source>
        <dbReference type="Google" id="ProtNLM"/>
    </source>
</evidence>
<protein>
    <recommendedName>
        <fullName evidence="5">N-acetyltransferase B complex (NatB) non catalytic subunit</fullName>
    </recommendedName>
</protein>